<organism evidence="2 3">
    <name type="scientific">Ilyodon furcidens</name>
    <name type="common">goldbreast splitfin</name>
    <dbReference type="NCBI Taxonomy" id="33524"/>
    <lineage>
        <taxon>Eukaryota</taxon>
        <taxon>Metazoa</taxon>
        <taxon>Chordata</taxon>
        <taxon>Craniata</taxon>
        <taxon>Vertebrata</taxon>
        <taxon>Euteleostomi</taxon>
        <taxon>Actinopterygii</taxon>
        <taxon>Neopterygii</taxon>
        <taxon>Teleostei</taxon>
        <taxon>Neoteleostei</taxon>
        <taxon>Acanthomorphata</taxon>
        <taxon>Ovalentaria</taxon>
        <taxon>Atherinomorphae</taxon>
        <taxon>Cyprinodontiformes</taxon>
        <taxon>Goodeidae</taxon>
        <taxon>Ilyodon</taxon>
    </lineage>
</organism>
<evidence type="ECO:0000313" key="2">
    <source>
        <dbReference type="EMBL" id="MEQ2229578.1"/>
    </source>
</evidence>
<reference evidence="2 3" key="1">
    <citation type="submission" date="2021-06" db="EMBL/GenBank/DDBJ databases">
        <authorList>
            <person name="Palmer J.M."/>
        </authorList>
    </citation>
    <scope>NUCLEOTIDE SEQUENCE [LARGE SCALE GENOMIC DNA]</scope>
    <source>
        <strain evidence="3">if_2019</strain>
        <tissue evidence="2">Muscle</tissue>
    </source>
</reference>
<keyword evidence="3" id="KW-1185">Reference proteome</keyword>
<gene>
    <name evidence="2" type="ORF">ILYODFUR_020339</name>
</gene>
<comment type="caution">
    <text evidence="2">The sequence shown here is derived from an EMBL/GenBank/DDBJ whole genome shotgun (WGS) entry which is preliminary data.</text>
</comment>
<accession>A0ABV0T9K5</accession>
<dbReference type="EMBL" id="JAHRIQ010025261">
    <property type="protein sequence ID" value="MEQ2229578.1"/>
    <property type="molecule type" value="Genomic_DNA"/>
</dbReference>
<protein>
    <submittedName>
        <fullName evidence="2">Uncharacterized protein</fullName>
    </submittedName>
</protein>
<dbReference type="Proteomes" id="UP001482620">
    <property type="component" value="Unassembled WGS sequence"/>
</dbReference>
<feature type="region of interest" description="Disordered" evidence="1">
    <location>
        <begin position="78"/>
        <end position="100"/>
    </location>
</feature>
<sequence length="100" mass="10384">MNITVESRNGGCGILSLPSMNSCSSFAGDCNGEIKAEHGGKDILCSWSDNDAAPATHLDNPHRPRWCLFLPSLAPHNAPTNNTNTSGVSDGAVLSGMGTD</sequence>
<evidence type="ECO:0000256" key="1">
    <source>
        <dbReference type="SAM" id="MobiDB-lite"/>
    </source>
</evidence>
<evidence type="ECO:0000313" key="3">
    <source>
        <dbReference type="Proteomes" id="UP001482620"/>
    </source>
</evidence>
<proteinExistence type="predicted"/>
<name>A0ABV0T9K5_9TELE</name>